<organism evidence="2 3">
    <name type="scientific">Acetivibrio clariflavus (strain DSM 19732 / NBRC 101661 / EBR45)</name>
    <name type="common">Clostridium clariflavum</name>
    <dbReference type="NCBI Taxonomy" id="720554"/>
    <lineage>
        <taxon>Bacteria</taxon>
        <taxon>Bacillati</taxon>
        <taxon>Bacillota</taxon>
        <taxon>Clostridia</taxon>
        <taxon>Eubacteriales</taxon>
        <taxon>Oscillospiraceae</taxon>
        <taxon>Acetivibrio</taxon>
    </lineage>
</organism>
<dbReference type="OrthoDB" id="9778998at2"/>
<dbReference type="HOGENOM" id="CLU_015706_0_0_9"/>
<dbReference type="eggNOG" id="COG4880">
    <property type="taxonomic scope" value="Bacteria"/>
</dbReference>
<dbReference type="KEGG" id="ccl:Clocl_4035"/>
<dbReference type="Pfam" id="PF07833">
    <property type="entry name" value="Cu_amine_oxidN1"/>
    <property type="match status" value="1"/>
</dbReference>
<feature type="domain" description="Copper amine oxidase-like N-terminal" evidence="1">
    <location>
        <begin position="68"/>
        <end position="161"/>
    </location>
</feature>
<evidence type="ECO:0000259" key="1">
    <source>
        <dbReference type="Pfam" id="PF07833"/>
    </source>
</evidence>
<dbReference type="Proteomes" id="UP000005435">
    <property type="component" value="Chromosome"/>
</dbReference>
<protein>
    <submittedName>
        <fullName evidence="2">Secreted protein with C-terminal beta-propeller domain</fullName>
    </submittedName>
</protein>
<dbReference type="InterPro" id="IPR019198">
    <property type="entry name" value="Beta_propeller_containing"/>
</dbReference>
<evidence type="ECO:0000313" key="3">
    <source>
        <dbReference type="Proteomes" id="UP000005435"/>
    </source>
</evidence>
<proteinExistence type="predicted"/>
<evidence type="ECO:0000313" key="2">
    <source>
        <dbReference type="EMBL" id="AEV70471.1"/>
    </source>
</evidence>
<gene>
    <name evidence="2" type="ordered locus">Clocl_4035</name>
</gene>
<reference evidence="2 3" key="2">
    <citation type="journal article" date="2012" name="Stand. Genomic Sci.">
        <title>Complete Genome Sequence of Clostridium clariflavum DSM 19732.</title>
        <authorList>
            <person name="Izquierdo J.A."/>
            <person name="Goodwin L."/>
            <person name="Davenport K.W."/>
            <person name="Teshima H."/>
            <person name="Bruce D."/>
            <person name="Detter C."/>
            <person name="Tapia R."/>
            <person name="Han S."/>
            <person name="Land M."/>
            <person name="Hauser L."/>
            <person name="Jeffries C.D."/>
            <person name="Han J."/>
            <person name="Pitluck S."/>
            <person name="Nolan M."/>
            <person name="Chen A."/>
            <person name="Huntemann M."/>
            <person name="Mavromatis K."/>
            <person name="Mikhailova N."/>
            <person name="Liolios K."/>
            <person name="Woyke T."/>
            <person name="Lynd L.R."/>
        </authorList>
    </citation>
    <scope>NUCLEOTIDE SEQUENCE [LARGE SCALE GENOMIC DNA]</scope>
    <source>
        <strain evidence="3">DSM 19732 / NBRC 101661 / EBR45</strain>
    </source>
</reference>
<dbReference type="InterPro" id="IPR012854">
    <property type="entry name" value="Cu_amine_oxidase-like_N"/>
</dbReference>
<dbReference type="InterPro" id="IPR036582">
    <property type="entry name" value="Mao_N_sf"/>
</dbReference>
<sequence length="827" mass="92925" precursor="true">MKGISKLLSLLTFLLIAVTPIYSIVISEEIPAAQKSLEERLKDSVVLYVGSSQALVNNKEIQVDSSNPKVKPFIKESRTLVPVRFISEAMGAEVGWYASSSTVTIALGNRELKLVIGNKTMFVGKEKVPLEVAPEIVEGRTFLPLRSIAEALDKKVFYDRGLIVISENESIFDITSEKAMIDEVIAKVNNLPVVGSSEELEELIKNSRANDYGLYYKVDEMFKATVSQSNTKFRGSSESDAAANNAIAYDIGSGSQQTDYSTTNIQVQGVDEADVVKTDGQYIYQVNNGRIIVAKAYPADKMNIMDIVDFSDDNFTPQEIYLYRDLLVAIGSSYERTSDRKVIESQAENKLRIKAYLRRNSVKAIVCDISDKTNIKKIREVEIEGNYVSSRMIGSVLYMVSNNYQNIYYTYDGDMEIQTPFYRDSNVGEEYIKVDCKEIRYFPDSVEANYMLVAAFDIKDDEKANIQTYLGSGENIYVSKDNLYVAVTNYDYEAASRNRIMDSPVGKISVIPVYKDNRMTEVYKFSLNGSKMTYLGKGSVPGVILNQFSMDEHNGYFRMATTTNSLGFNGNVSCNNLYILDDTMNICGKIEDIAKGEEIYSVRFMGDRGYMVTFKTVDPLFVIDLKDPTKPEILGALKIPGYSDYLHPYDENHIIGFGKDTIEVSGGAFYMGMKIALFDVSDVNNPIQKFSEVIGDRGTDSELLQNHKALLFSKEKNLLAFPVTVAEIKDKNNAINEWGVPQYGEFVFQGAYVYNIDLDKGFTLKGKITHISDEEYIKSGIYDFYSPKTIERIIYINDTLYTLSKGMYKANRLSDLSEIGTLKIPQN</sequence>
<reference evidence="3" key="1">
    <citation type="submission" date="2011-12" db="EMBL/GenBank/DDBJ databases">
        <title>Complete sequence of Clostridium clariflavum DSM 19732.</title>
        <authorList>
            <consortium name="US DOE Joint Genome Institute"/>
            <person name="Lucas S."/>
            <person name="Han J."/>
            <person name="Lapidus A."/>
            <person name="Cheng J.-F."/>
            <person name="Goodwin L."/>
            <person name="Pitluck S."/>
            <person name="Peters L."/>
            <person name="Teshima H."/>
            <person name="Detter J.C."/>
            <person name="Han C."/>
            <person name="Tapia R."/>
            <person name="Land M."/>
            <person name="Hauser L."/>
            <person name="Kyrpides N."/>
            <person name="Ivanova N."/>
            <person name="Pagani I."/>
            <person name="Kitzmiller T."/>
            <person name="Lynd L."/>
            <person name="Izquierdo J."/>
            <person name="Woyke T."/>
        </authorList>
    </citation>
    <scope>NUCLEOTIDE SEQUENCE [LARGE SCALE GENOMIC DNA]</scope>
    <source>
        <strain evidence="3">DSM 19732 / NBRC 101661 / EBR45</strain>
    </source>
</reference>
<dbReference type="AlphaFoldDB" id="G8LSV8"/>
<name>G8LSV8_ACECE</name>
<dbReference type="RefSeq" id="WP_014256970.1">
    <property type="nucleotide sequence ID" value="NC_016627.1"/>
</dbReference>
<dbReference type="Gene3D" id="3.30.457.10">
    <property type="entry name" value="Copper amine oxidase-like, N-terminal domain"/>
    <property type="match status" value="1"/>
</dbReference>
<dbReference type="Pfam" id="PF09826">
    <property type="entry name" value="Beta_propel"/>
    <property type="match status" value="1"/>
</dbReference>
<keyword evidence="3" id="KW-1185">Reference proteome</keyword>
<accession>G8LSV8</accession>
<dbReference type="EMBL" id="CP003065">
    <property type="protein sequence ID" value="AEV70471.1"/>
    <property type="molecule type" value="Genomic_DNA"/>
</dbReference>
<dbReference type="SUPFAM" id="SSF55383">
    <property type="entry name" value="Copper amine oxidase, domain N"/>
    <property type="match status" value="1"/>
</dbReference>
<dbReference type="STRING" id="720554.Clocl_4035"/>